<dbReference type="RefSeq" id="WP_132016019.1">
    <property type="nucleotide sequence ID" value="NZ_SLUN01000029.1"/>
</dbReference>
<keyword evidence="1" id="KW-0472">Membrane</keyword>
<reference evidence="3 4" key="1">
    <citation type="submission" date="2019-03" db="EMBL/GenBank/DDBJ databases">
        <title>Genomic Encyclopedia of Type Strains, Phase IV (KMG-IV): sequencing the most valuable type-strain genomes for metagenomic binning, comparative biology and taxonomic classification.</title>
        <authorList>
            <person name="Goeker M."/>
        </authorList>
    </citation>
    <scope>NUCLEOTIDE SEQUENCE [LARGE SCALE GENOMIC DNA]</scope>
    <source>
        <strain evidence="3 4">LX-B</strain>
    </source>
</reference>
<dbReference type="Proteomes" id="UP000295008">
    <property type="component" value="Unassembled WGS sequence"/>
</dbReference>
<feature type="domain" description="YcxB-like C-terminal" evidence="2">
    <location>
        <begin position="109"/>
        <end position="150"/>
    </location>
</feature>
<dbReference type="AlphaFoldDB" id="A0A4R1R8T2"/>
<accession>A0A4R1R8T2</accession>
<proteinExistence type="predicted"/>
<keyword evidence="1" id="KW-0812">Transmembrane</keyword>
<dbReference type="InterPro" id="IPR025588">
    <property type="entry name" value="YcxB-like_C"/>
</dbReference>
<feature type="transmembrane region" description="Helical" evidence="1">
    <location>
        <begin position="49"/>
        <end position="66"/>
    </location>
</feature>
<gene>
    <name evidence="3" type="ORF">EDC14_102957</name>
</gene>
<keyword evidence="4" id="KW-1185">Reference proteome</keyword>
<evidence type="ECO:0000313" key="4">
    <source>
        <dbReference type="Proteomes" id="UP000295008"/>
    </source>
</evidence>
<comment type="caution">
    <text evidence="3">The sequence shown here is derived from an EMBL/GenBank/DDBJ whole genome shotgun (WGS) entry which is preliminary data.</text>
</comment>
<dbReference type="Pfam" id="PF14317">
    <property type="entry name" value="YcxB"/>
    <property type="match status" value="1"/>
</dbReference>
<dbReference type="EMBL" id="SLUN01000029">
    <property type="protein sequence ID" value="TCL62028.1"/>
    <property type="molecule type" value="Genomic_DNA"/>
</dbReference>
<keyword evidence="1" id="KW-1133">Transmembrane helix</keyword>
<feature type="transmembrane region" description="Helical" evidence="1">
    <location>
        <begin position="27"/>
        <end position="43"/>
    </location>
</feature>
<evidence type="ECO:0000313" key="3">
    <source>
        <dbReference type="EMBL" id="TCL62028.1"/>
    </source>
</evidence>
<sequence length="153" mass="17796">MVIRTKLFSFTPAIYFKILFKNSFKRSAWLLALLAVLIGFQWSRGFSPLLLGGAGGLFGFLVFLAIRCQRHVRAKRNPLFYADRSFEIDSLVLTCRFANGTRNPVKMADFRRVVRTPRHFELYLNRKQFIYLPVAAFASEHDLRLFQTLIQSQ</sequence>
<evidence type="ECO:0000259" key="2">
    <source>
        <dbReference type="Pfam" id="PF14317"/>
    </source>
</evidence>
<evidence type="ECO:0000256" key="1">
    <source>
        <dbReference type="SAM" id="Phobius"/>
    </source>
</evidence>
<name>A0A4R1R8T2_HYDET</name>
<protein>
    <recommendedName>
        <fullName evidence="2">YcxB-like C-terminal domain-containing protein</fullName>
    </recommendedName>
</protein>
<organism evidence="3 4">
    <name type="scientific">Hydrogenispora ethanolica</name>
    <dbReference type="NCBI Taxonomy" id="1082276"/>
    <lineage>
        <taxon>Bacteria</taxon>
        <taxon>Bacillati</taxon>
        <taxon>Bacillota</taxon>
        <taxon>Hydrogenispora</taxon>
    </lineage>
</organism>